<evidence type="ECO:0008006" key="3">
    <source>
        <dbReference type="Google" id="ProtNLM"/>
    </source>
</evidence>
<dbReference type="Proteomes" id="UP000701801">
    <property type="component" value="Unassembled WGS sequence"/>
</dbReference>
<dbReference type="GO" id="GO:0003676">
    <property type="term" value="F:nucleic acid binding"/>
    <property type="evidence" value="ECO:0007669"/>
    <property type="project" value="InterPro"/>
</dbReference>
<dbReference type="AlphaFoldDB" id="A0A9N9L940"/>
<dbReference type="Gene3D" id="3.30.420.10">
    <property type="entry name" value="Ribonuclease H-like superfamily/Ribonuclease H"/>
    <property type="match status" value="1"/>
</dbReference>
<accession>A0A9N9L940</accession>
<organism evidence="1 2">
    <name type="scientific">Hymenoscyphus albidus</name>
    <dbReference type="NCBI Taxonomy" id="595503"/>
    <lineage>
        <taxon>Eukaryota</taxon>
        <taxon>Fungi</taxon>
        <taxon>Dikarya</taxon>
        <taxon>Ascomycota</taxon>
        <taxon>Pezizomycotina</taxon>
        <taxon>Leotiomycetes</taxon>
        <taxon>Helotiales</taxon>
        <taxon>Helotiaceae</taxon>
        <taxon>Hymenoscyphus</taxon>
    </lineage>
</organism>
<reference evidence="1" key="1">
    <citation type="submission" date="2021-07" db="EMBL/GenBank/DDBJ databases">
        <authorList>
            <person name="Durling M."/>
        </authorList>
    </citation>
    <scope>NUCLEOTIDE SEQUENCE</scope>
</reference>
<dbReference type="InterPro" id="IPR036397">
    <property type="entry name" value="RNaseH_sf"/>
</dbReference>
<gene>
    <name evidence="1" type="ORF">HYALB_00001561</name>
</gene>
<dbReference type="EMBL" id="CAJVRM010000002">
    <property type="protein sequence ID" value="CAG8970775.1"/>
    <property type="molecule type" value="Genomic_DNA"/>
</dbReference>
<comment type="caution">
    <text evidence="1">The sequence shown here is derived from an EMBL/GenBank/DDBJ whole genome shotgun (WGS) entry which is preliminary data.</text>
</comment>
<name>A0A9N9L940_9HELO</name>
<dbReference type="OrthoDB" id="10346134at2759"/>
<protein>
    <recommendedName>
        <fullName evidence="3">RNase H type-1 domain-containing protein</fullName>
    </recommendedName>
</protein>
<proteinExistence type="predicted"/>
<evidence type="ECO:0000313" key="2">
    <source>
        <dbReference type="Proteomes" id="UP000701801"/>
    </source>
</evidence>
<keyword evidence="2" id="KW-1185">Reference proteome</keyword>
<evidence type="ECO:0000313" key="1">
    <source>
        <dbReference type="EMBL" id="CAG8970775.1"/>
    </source>
</evidence>
<sequence length="254" mass="28056">MINEVRIYHKSSWNCGRNFKTTTIPTEGGHMRCLTPITSLGIHSSNHIDPAVYREGYMYIMGTTPRTCICGRSYYPYDILVIAIHGHYDLPLGGAPLDSISYGVFVGPDSESNSGSRLYIEPGGLEDSKVPDGPLWTKEAASLAAARNAIRTALRIAEKGLSFSKLVIKTESQNMVTCMTETPSQSSAFDNAREMRRKNLMYCAELRKTAVMASTKGIEVMLWAVERGTNREAIQLAELAMKTAPRAKFHSPGR</sequence>